<dbReference type="PANTHER" id="PTHR42912">
    <property type="entry name" value="METHYLTRANSFERASE"/>
    <property type="match status" value="1"/>
</dbReference>
<dbReference type="RefSeq" id="WP_344547058.1">
    <property type="nucleotide sequence ID" value="NZ_BAAATD010000012.1"/>
</dbReference>
<evidence type="ECO:0000313" key="2">
    <source>
        <dbReference type="EMBL" id="GAA2625657.1"/>
    </source>
</evidence>
<proteinExistence type="predicted"/>
<organism evidence="2 3">
    <name type="scientific">Actinomadura fulvescens</name>
    <dbReference type="NCBI Taxonomy" id="46160"/>
    <lineage>
        <taxon>Bacteria</taxon>
        <taxon>Bacillati</taxon>
        <taxon>Actinomycetota</taxon>
        <taxon>Actinomycetes</taxon>
        <taxon>Streptosporangiales</taxon>
        <taxon>Thermomonosporaceae</taxon>
        <taxon>Actinomadura</taxon>
    </lineage>
</organism>
<evidence type="ECO:0000313" key="3">
    <source>
        <dbReference type="Proteomes" id="UP001501509"/>
    </source>
</evidence>
<reference evidence="2 3" key="1">
    <citation type="journal article" date="2019" name="Int. J. Syst. Evol. Microbiol.">
        <title>The Global Catalogue of Microorganisms (GCM) 10K type strain sequencing project: providing services to taxonomists for standard genome sequencing and annotation.</title>
        <authorList>
            <consortium name="The Broad Institute Genomics Platform"/>
            <consortium name="The Broad Institute Genome Sequencing Center for Infectious Disease"/>
            <person name="Wu L."/>
            <person name="Ma J."/>
        </authorList>
    </citation>
    <scope>NUCLEOTIDE SEQUENCE [LARGE SCALE GENOMIC DNA]</scope>
    <source>
        <strain evidence="2 3">JCM 6833</strain>
    </source>
</reference>
<dbReference type="EMBL" id="BAAATD010000012">
    <property type="protein sequence ID" value="GAA2625657.1"/>
    <property type="molecule type" value="Genomic_DNA"/>
</dbReference>
<dbReference type="Gene3D" id="3.40.50.150">
    <property type="entry name" value="Vaccinia Virus protein VP39"/>
    <property type="match status" value="1"/>
</dbReference>
<evidence type="ECO:0000259" key="1">
    <source>
        <dbReference type="Pfam" id="PF08242"/>
    </source>
</evidence>
<feature type="domain" description="Methyltransferase type 12" evidence="1">
    <location>
        <begin position="172"/>
        <end position="271"/>
    </location>
</feature>
<dbReference type="InterPro" id="IPR029063">
    <property type="entry name" value="SAM-dependent_MTases_sf"/>
</dbReference>
<sequence length="348" mass="38254">MTSLGERAHEAGIAALNSTLLTGLRPAVRQLDLAVLTGIAAFLGEAGGAPSDVAPRHAWIPGHWRAALAAEGMPAPDGRVRRYRRAELITVRKTIDAARQALGYPPELTRYLLDSLRHLPELLNDQVSPQSLLFPNGDLDTAAAAYRDNSINRYLNAAAVEVTRGLMRDRVLELGAGTGSLTADLLPVMDGRAIDYVFTDLSAFFLESARERFGRHRFLRFEVVDFNQDLSDPFAPASFDLVIAVNAAHNALHTGDLLAQIRNVLAPDGSLVLIETCHEHHQSLVSMPFLLSGRKERRDHRAGTARTYLTHTEWLRALETAGLKPVVDLPHPDHPLSAFSQRLFVAHR</sequence>
<dbReference type="InterPro" id="IPR013217">
    <property type="entry name" value="Methyltransf_12"/>
</dbReference>
<accession>A0ABN3QGL6</accession>
<dbReference type="Proteomes" id="UP001501509">
    <property type="component" value="Unassembled WGS sequence"/>
</dbReference>
<keyword evidence="3" id="KW-1185">Reference proteome</keyword>
<dbReference type="SUPFAM" id="SSF53335">
    <property type="entry name" value="S-adenosyl-L-methionine-dependent methyltransferases"/>
    <property type="match status" value="1"/>
</dbReference>
<comment type="caution">
    <text evidence="2">The sequence shown here is derived from an EMBL/GenBank/DDBJ whole genome shotgun (WGS) entry which is preliminary data.</text>
</comment>
<protein>
    <recommendedName>
        <fullName evidence="1">Methyltransferase type 12 domain-containing protein</fullName>
    </recommendedName>
</protein>
<dbReference type="InterPro" id="IPR050508">
    <property type="entry name" value="Methyltransf_Superfamily"/>
</dbReference>
<dbReference type="Pfam" id="PF08242">
    <property type="entry name" value="Methyltransf_12"/>
    <property type="match status" value="1"/>
</dbReference>
<dbReference type="CDD" id="cd02440">
    <property type="entry name" value="AdoMet_MTases"/>
    <property type="match status" value="1"/>
</dbReference>
<name>A0ABN3QGL6_9ACTN</name>
<gene>
    <name evidence="2" type="ORF">GCM10010411_73020</name>
</gene>